<dbReference type="OrthoDB" id="1658288at2759"/>
<dbReference type="GeneID" id="54465933"/>
<reference evidence="3" key="2">
    <citation type="submission" date="2020-04" db="EMBL/GenBank/DDBJ databases">
        <authorList>
            <consortium name="NCBI Genome Project"/>
        </authorList>
    </citation>
    <scope>NUCLEOTIDE SEQUENCE</scope>
    <source>
        <strain evidence="3">CBS 304.34</strain>
    </source>
</reference>
<name>A0A6A6Z2P3_9PEZI</name>
<dbReference type="Gene3D" id="3.40.1090.10">
    <property type="entry name" value="Cytosolic phospholipase A2 catalytic domain"/>
    <property type="match status" value="1"/>
</dbReference>
<reference evidence="1 3" key="1">
    <citation type="journal article" date="2020" name="Stud. Mycol.">
        <title>101 Dothideomycetes genomes: a test case for predicting lifestyles and emergence of pathogens.</title>
        <authorList>
            <person name="Haridas S."/>
            <person name="Albert R."/>
            <person name="Binder M."/>
            <person name="Bloem J."/>
            <person name="Labutti K."/>
            <person name="Salamov A."/>
            <person name="Andreopoulos B."/>
            <person name="Baker S."/>
            <person name="Barry K."/>
            <person name="Bills G."/>
            <person name="Bluhm B."/>
            <person name="Cannon C."/>
            <person name="Castanera R."/>
            <person name="Culley D."/>
            <person name="Daum C."/>
            <person name="Ezra D."/>
            <person name="Gonzalez J."/>
            <person name="Henrissat B."/>
            <person name="Kuo A."/>
            <person name="Liang C."/>
            <person name="Lipzen A."/>
            <person name="Lutzoni F."/>
            <person name="Magnuson J."/>
            <person name="Mondo S."/>
            <person name="Nolan M."/>
            <person name="Ohm R."/>
            <person name="Pangilinan J."/>
            <person name="Park H.-J."/>
            <person name="Ramirez L."/>
            <person name="Alfaro M."/>
            <person name="Sun H."/>
            <person name="Tritt A."/>
            <person name="Yoshinaga Y."/>
            <person name="Zwiers L.-H."/>
            <person name="Turgeon B."/>
            <person name="Goodwin S."/>
            <person name="Spatafora J."/>
            <person name="Crous P."/>
            <person name="Grigoriev I."/>
        </authorList>
    </citation>
    <scope>NUCLEOTIDE SEQUENCE</scope>
    <source>
        <strain evidence="1 3">CBS 304.34</strain>
    </source>
</reference>
<dbReference type="EMBL" id="MU003694">
    <property type="protein sequence ID" value="KAF2815391.1"/>
    <property type="molecule type" value="Genomic_DNA"/>
</dbReference>
<organism evidence="1">
    <name type="scientific">Mytilinidion resinicola</name>
    <dbReference type="NCBI Taxonomy" id="574789"/>
    <lineage>
        <taxon>Eukaryota</taxon>
        <taxon>Fungi</taxon>
        <taxon>Dikarya</taxon>
        <taxon>Ascomycota</taxon>
        <taxon>Pezizomycotina</taxon>
        <taxon>Dothideomycetes</taxon>
        <taxon>Pleosporomycetidae</taxon>
        <taxon>Mytilinidiales</taxon>
        <taxon>Mytilinidiaceae</taxon>
        <taxon>Mytilinidion</taxon>
    </lineage>
</organism>
<gene>
    <name evidence="1 3" type="ORF">BDZ99DRAFT_516118</name>
</gene>
<sequence>MLGRLEMSVEECIDAYKKMMEQVFEKRANRSFIGVLGGVKPRFSSKALEDAILEVIRGRGISVDGKLENGTRPRCKVFVCTKVQ</sequence>
<evidence type="ECO:0000313" key="1">
    <source>
        <dbReference type="EMBL" id="KAF2815391.1"/>
    </source>
</evidence>
<evidence type="ECO:0000313" key="2">
    <source>
        <dbReference type="Proteomes" id="UP000504636"/>
    </source>
</evidence>
<reference evidence="3" key="3">
    <citation type="submission" date="2025-04" db="UniProtKB">
        <authorList>
            <consortium name="RefSeq"/>
        </authorList>
    </citation>
    <scope>IDENTIFICATION</scope>
    <source>
        <strain evidence="3">CBS 304.34</strain>
    </source>
</reference>
<protein>
    <submittedName>
        <fullName evidence="1 3">Uncharacterized protein</fullName>
    </submittedName>
</protein>
<dbReference type="RefSeq" id="XP_033582355.1">
    <property type="nucleotide sequence ID" value="XM_033725040.1"/>
</dbReference>
<keyword evidence="2" id="KW-1185">Reference proteome</keyword>
<evidence type="ECO:0000313" key="3">
    <source>
        <dbReference type="RefSeq" id="XP_033582355.1"/>
    </source>
</evidence>
<proteinExistence type="predicted"/>
<dbReference type="AlphaFoldDB" id="A0A6A6Z2P3"/>
<dbReference type="Proteomes" id="UP000504636">
    <property type="component" value="Unplaced"/>
</dbReference>
<accession>A0A6A6Z2P3</accession>